<proteinExistence type="predicted"/>
<accession>X0GLN5</accession>
<gene>
    <name evidence="1" type="ORF">FOPG_19513</name>
</gene>
<reference evidence="1" key="2">
    <citation type="submission" date="2014-03" db="EMBL/GenBank/DDBJ databases">
        <title>The Genome Annotation of Fusarium oxysporum PHW808.</title>
        <authorList>
            <consortium name="The Broad Institute Genomics Platform"/>
            <person name="Ma L.-J."/>
            <person name="Corby-Kistler H."/>
            <person name="Broz K."/>
            <person name="Gale L.R."/>
            <person name="Jonkers W."/>
            <person name="O'Donnell K."/>
            <person name="Ploetz R."/>
            <person name="Steinberg C."/>
            <person name="Schwartz D.C."/>
            <person name="VanEtten H."/>
            <person name="Zhou S."/>
            <person name="Young S.K."/>
            <person name="Zeng Q."/>
            <person name="Gargeya S."/>
            <person name="Fitzgerald M."/>
            <person name="Abouelleil A."/>
            <person name="Alvarado L."/>
            <person name="Chapman S.B."/>
            <person name="Gainer-Dewar J."/>
            <person name="Goldberg J."/>
            <person name="Griggs A."/>
            <person name="Gujja S."/>
            <person name="Hansen M."/>
            <person name="Howarth C."/>
            <person name="Imamovic A."/>
            <person name="Ireland A."/>
            <person name="Larimer J."/>
            <person name="McCowan C."/>
            <person name="Murphy C."/>
            <person name="Pearson M."/>
            <person name="Poon T.W."/>
            <person name="Priest M."/>
            <person name="Roberts A."/>
            <person name="Saif S."/>
            <person name="Shea T."/>
            <person name="Sykes S."/>
            <person name="Wortman J."/>
            <person name="Nusbaum C."/>
            <person name="Birren B."/>
        </authorList>
    </citation>
    <scope>NUCLEOTIDE SEQUENCE</scope>
    <source>
        <strain evidence="1">54008</strain>
    </source>
</reference>
<reference evidence="1" key="1">
    <citation type="submission" date="2011-11" db="EMBL/GenBank/DDBJ databases">
        <title>The Genome Sequence of Fusarium oxysporum PHW808.</title>
        <authorList>
            <consortium name="The Broad Institute Genome Sequencing Platform"/>
            <person name="Ma L.-J."/>
            <person name="Gale L.R."/>
            <person name="Schwartz D.C."/>
            <person name="Zhou S."/>
            <person name="Corby-Kistler H."/>
            <person name="Young S.K."/>
            <person name="Zeng Q."/>
            <person name="Gargeya S."/>
            <person name="Fitzgerald M."/>
            <person name="Haas B."/>
            <person name="Abouelleil A."/>
            <person name="Alvarado L."/>
            <person name="Arachchi H.M."/>
            <person name="Berlin A."/>
            <person name="Brown A."/>
            <person name="Chapman S.B."/>
            <person name="Chen Z."/>
            <person name="Dunbar C."/>
            <person name="Freedman E."/>
            <person name="Gearin G."/>
            <person name="Goldberg J."/>
            <person name="Griggs A."/>
            <person name="Gujja S."/>
            <person name="Heiman D."/>
            <person name="Howarth C."/>
            <person name="Larson L."/>
            <person name="Lui A."/>
            <person name="MacDonald P.J.P."/>
            <person name="Montmayeur A."/>
            <person name="Murphy C."/>
            <person name="Neiman D."/>
            <person name="Pearson M."/>
            <person name="Priest M."/>
            <person name="Roberts A."/>
            <person name="Saif S."/>
            <person name="Shea T."/>
            <person name="Shenoy N."/>
            <person name="Sisk P."/>
            <person name="Stolte C."/>
            <person name="Sykes S."/>
            <person name="Wortman J."/>
            <person name="Nusbaum C."/>
            <person name="Birren B."/>
        </authorList>
    </citation>
    <scope>NUCLEOTIDE SEQUENCE [LARGE SCALE GENOMIC DNA]</scope>
    <source>
        <strain evidence="1">54008</strain>
    </source>
</reference>
<sequence>MNHYLILTPNHLVHGYPCLELRKTPWVDLRSDVCRITTPRMNVKMTTRRILQKVLKKIASTGAMRAKLCDILGTRNQGEMNKYRRSS</sequence>
<protein>
    <submittedName>
        <fullName evidence="1">Uncharacterized protein</fullName>
    </submittedName>
</protein>
<dbReference type="HOGENOM" id="CLU_2483423_0_0_1"/>
<organism evidence="1">
    <name type="scientific">Fusarium oxysporum f. sp. conglutinans race 2 54008</name>
    <dbReference type="NCBI Taxonomy" id="1089457"/>
    <lineage>
        <taxon>Eukaryota</taxon>
        <taxon>Fungi</taxon>
        <taxon>Dikarya</taxon>
        <taxon>Ascomycota</taxon>
        <taxon>Pezizomycotina</taxon>
        <taxon>Sordariomycetes</taxon>
        <taxon>Hypocreomycetidae</taxon>
        <taxon>Hypocreales</taxon>
        <taxon>Nectriaceae</taxon>
        <taxon>Fusarium</taxon>
        <taxon>Fusarium oxysporum species complex</taxon>
    </lineage>
</organism>
<dbReference type="Proteomes" id="UP000030676">
    <property type="component" value="Unassembled WGS sequence"/>
</dbReference>
<dbReference type="AlphaFoldDB" id="X0GLN5"/>
<evidence type="ECO:0000313" key="1">
    <source>
        <dbReference type="EMBL" id="EXL64218.1"/>
    </source>
</evidence>
<name>X0GLN5_FUSOX</name>
<dbReference type="EMBL" id="KK034258">
    <property type="protein sequence ID" value="EXL64218.1"/>
    <property type="molecule type" value="Genomic_DNA"/>
</dbReference>